<dbReference type="EMBL" id="JACIJS010000004">
    <property type="protein sequence ID" value="MBB5515626.1"/>
    <property type="molecule type" value="Genomic_DNA"/>
</dbReference>
<evidence type="ECO:0000256" key="2">
    <source>
        <dbReference type="ARBA" id="ARBA00023015"/>
    </source>
</evidence>
<accession>A0A840X173</accession>
<keyword evidence="7" id="KW-1185">Reference proteome</keyword>
<comment type="caution">
    <text evidence="6">The sequence shown here is derived from an EMBL/GenBank/DDBJ whole genome shotgun (WGS) entry which is preliminary data.</text>
</comment>
<dbReference type="Pfam" id="PF03466">
    <property type="entry name" value="LysR_substrate"/>
    <property type="match status" value="1"/>
</dbReference>
<reference evidence="6 7" key="1">
    <citation type="submission" date="2020-08" db="EMBL/GenBank/DDBJ databases">
        <title>Genomic Encyclopedia of Type Strains, Phase IV (KMG-IV): sequencing the most valuable type-strain genomes for metagenomic binning, comparative biology and taxonomic classification.</title>
        <authorList>
            <person name="Goeker M."/>
        </authorList>
    </citation>
    <scope>NUCLEOTIDE SEQUENCE [LARGE SCALE GENOMIC DNA]</scope>
    <source>
        <strain evidence="6 7">DSM 103377</strain>
    </source>
</reference>
<evidence type="ECO:0000256" key="1">
    <source>
        <dbReference type="ARBA" id="ARBA00009437"/>
    </source>
</evidence>
<keyword evidence="3 6" id="KW-0238">DNA-binding</keyword>
<dbReference type="Gene3D" id="3.40.190.290">
    <property type="match status" value="1"/>
</dbReference>
<evidence type="ECO:0000256" key="4">
    <source>
        <dbReference type="ARBA" id="ARBA00023163"/>
    </source>
</evidence>
<name>A0A840X173_9RHOB</name>
<dbReference type="AlphaFoldDB" id="A0A840X173"/>
<dbReference type="Pfam" id="PF00126">
    <property type="entry name" value="HTH_1"/>
    <property type="match status" value="1"/>
</dbReference>
<dbReference type="CDD" id="cd08422">
    <property type="entry name" value="PBP2_CrgA_like"/>
    <property type="match status" value="1"/>
</dbReference>
<organism evidence="6 7">
    <name type="scientific">Rubricella aquisinus</name>
    <dbReference type="NCBI Taxonomy" id="2028108"/>
    <lineage>
        <taxon>Bacteria</taxon>
        <taxon>Pseudomonadati</taxon>
        <taxon>Pseudomonadota</taxon>
        <taxon>Alphaproteobacteria</taxon>
        <taxon>Rhodobacterales</taxon>
        <taxon>Paracoccaceae</taxon>
        <taxon>Rubricella</taxon>
    </lineage>
</organism>
<dbReference type="GO" id="GO:0003700">
    <property type="term" value="F:DNA-binding transcription factor activity"/>
    <property type="evidence" value="ECO:0007669"/>
    <property type="project" value="InterPro"/>
</dbReference>
<dbReference type="InterPro" id="IPR000847">
    <property type="entry name" value="LysR_HTH_N"/>
</dbReference>
<dbReference type="GO" id="GO:0003677">
    <property type="term" value="F:DNA binding"/>
    <property type="evidence" value="ECO:0007669"/>
    <property type="project" value="UniProtKB-KW"/>
</dbReference>
<protein>
    <submittedName>
        <fullName evidence="6">DNA-binding transcriptional LysR family regulator</fullName>
    </submittedName>
</protein>
<dbReference type="Gene3D" id="1.10.10.10">
    <property type="entry name" value="Winged helix-like DNA-binding domain superfamily/Winged helix DNA-binding domain"/>
    <property type="match status" value="1"/>
</dbReference>
<evidence type="ECO:0000259" key="5">
    <source>
        <dbReference type="PROSITE" id="PS50931"/>
    </source>
</evidence>
<dbReference type="RefSeq" id="WP_184010471.1">
    <property type="nucleotide sequence ID" value="NZ_JACIJS010000004.1"/>
</dbReference>
<evidence type="ECO:0000313" key="6">
    <source>
        <dbReference type="EMBL" id="MBB5515626.1"/>
    </source>
</evidence>
<comment type="similarity">
    <text evidence="1">Belongs to the LysR transcriptional regulatory family.</text>
</comment>
<dbReference type="FunFam" id="1.10.10.10:FF:000001">
    <property type="entry name" value="LysR family transcriptional regulator"/>
    <property type="match status" value="1"/>
</dbReference>
<dbReference type="InterPro" id="IPR036388">
    <property type="entry name" value="WH-like_DNA-bd_sf"/>
</dbReference>
<dbReference type="PANTHER" id="PTHR30537:SF5">
    <property type="entry name" value="HTH-TYPE TRANSCRIPTIONAL ACTIVATOR TTDR-RELATED"/>
    <property type="match status" value="1"/>
</dbReference>
<evidence type="ECO:0000256" key="3">
    <source>
        <dbReference type="ARBA" id="ARBA00023125"/>
    </source>
</evidence>
<keyword evidence="2" id="KW-0805">Transcription regulation</keyword>
<dbReference type="SUPFAM" id="SSF46785">
    <property type="entry name" value="Winged helix' DNA-binding domain"/>
    <property type="match status" value="1"/>
</dbReference>
<dbReference type="InterPro" id="IPR005119">
    <property type="entry name" value="LysR_subst-bd"/>
</dbReference>
<dbReference type="SUPFAM" id="SSF53850">
    <property type="entry name" value="Periplasmic binding protein-like II"/>
    <property type="match status" value="1"/>
</dbReference>
<sequence>MDIATLKTVVLVARHGSFAAAARALDVDPSSVSRMVAGVEAELGVRLFQRSTRRLSVTELGARYIAEITPLLEEMDRALDTARSAAHAPSGTLKMTASVAFAQECIVPRLGQFMARYPAIAIELIPTDDMLDLTAKGIDLAIRLTPAPRGDLISTRLMDTRYVVCASPAYIAGASPLTEPGDLRHHRCLRFALPDYRTRWRFRRAGKAPFAVDITGDLVIANALALRRAARDGLGPSLLADWLVGPDIAAGRLVDVFPQYDCSAAQFDTAAWALYPSRSYLPQKVRVMIDFLRQS</sequence>
<keyword evidence="4" id="KW-0804">Transcription</keyword>
<dbReference type="InterPro" id="IPR036390">
    <property type="entry name" value="WH_DNA-bd_sf"/>
</dbReference>
<gene>
    <name evidence="6" type="ORF">FHS89_001638</name>
</gene>
<dbReference type="PANTHER" id="PTHR30537">
    <property type="entry name" value="HTH-TYPE TRANSCRIPTIONAL REGULATOR"/>
    <property type="match status" value="1"/>
</dbReference>
<dbReference type="Proteomes" id="UP000553766">
    <property type="component" value="Unassembled WGS sequence"/>
</dbReference>
<evidence type="ECO:0000313" key="7">
    <source>
        <dbReference type="Proteomes" id="UP000553766"/>
    </source>
</evidence>
<proteinExistence type="inferred from homology"/>
<feature type="domain" description="HTH lysR-type" evidence="5">
    <location>
        <begin position="1"/>
        <end position="58"/>
    </location>
</feature>
<dbReference type="PROSITE" id="PS50931">
    <property type="entry name" value="HTH_LYSR"/>
    <property type="match status" value="1"/>
</dbReference>
<dbReference type="InterPro" id="IPR058163">
    <property type="entry name" value="LysR-type_TF_proteobact-type"/>
</dbReference>